<dbReference type="Pfam" id="PF03480">
    <property type="entry name" value="DctP"/>
    <property type="match status" value="1"/>
</dbReference>
<dbReference type="Proteomes" id="UP000229740">
    <property type="component" value="Unassembled WGS sequence"/>
</dbReference>
<gene>
    <name evidence="6" type="ORF">CSB45_14060</name>
</gene>
<feature type="chain" id="PRO_5013559536" evidence="5">
    <location>
        <begin position="24"/>
        <end position="325"/>
    </location>
</feature>
<organism evidence="6 7">
    <name type="scientific">candidate division KSB3 bacterium</name>
    <dbReference type="NCBI Taxonomy" id="2044937"/>
    <lineage>
        <taxon>Bacteria</taxon>
        <taxon>candidate division KSB3</taxon>
    </lineage>
</organism>
<dbReference type="EMBL" id="PDPS01000042">
    <property type="protein sequence ID" value="PID55830.1"/>
    <property type="molecule type" value="Genomic_DNA"/>
</dbReference>
<dbReference type="PIRSF" id="PIRSF006470">
    <property type="entry name" value="DctB"/>
    <property type="match status" value="1"/>
</dbReference>
<dbReference type="GO" id="GO:0055085">
    <property type="term" value="P:transmembrane transport"/>
    <property type="evidence" value="ECO:0007669"/>
    <property type="project" value="InterPro"/>
</dbReference>
<evidence type="ECO:0000256" key="3">
    <source>
        <dbReference type="ARBA" id="ARBA00022448"/>
    </source>
</evidence>
<comment type="subcellular location">
    <subcellularLocation>
        <location evidence="1">Cell envelope</location>
    </subcellularLocation>
</comment>
<dbReference type="SUPFAM" id="SSF53850">
    <property type="entry name" value="Periplasmic binding protein-like II"/>
    <property type="match status" value="1"/>
</dbReference>
<feature type="signal peptide" evidence="5">
    <location>
        <begin position="1"/>
        <end position="23"/>
    </location>
</feature>
<dbReference type="AlphaFoldDB" id="A0A2G6E1B2"/>
<accession>A0A2G6E1B2</accession>
<name>A0A2G6E1B2_9BACT</name>
<evidence type="ECO:0000256" key="1">
    <source>
        <dbReference type="ARBA" id="ARBA00004196"/>
    </source>
</evidence>
<dbReference type="PANTHER" id="PTHR33376">
    <property type="match status" value="1"/>
</dbReference>
<keyword evidence="3" id="KW-0813">Transport</keyword>
<dbReference type="InterPro" id="IPR004682">
    <property type="entry name" value="TRAP_DctP"/>
</dbReference>
<evidence type="ECO:0000256" key="2">
    <source>
        <dbReference type="ARBA" id="ARBA00009023"/>
    </source>
</evidence>
<evidence type="ECO:0000313" key="7">
    <source>
        <dbReference type="Proteomes" id="UP000229740"/>
    </source>
</evidence>
<evidence type="ECO:0000313" key="6">
    <source>
        <dbReference type="EMBL" id="PID55830.1"/>
    </source>
</evidence>
<dbReference type="NCBIfam" id="TIGR00787">
    <property type="entry name" value="dctP"/>
    <property type="match status" value="1"/>
</dbReference>
<protein>
    <submittedName>
        <fullName evidence="6">ABC transporter substrate-binding protein</fullName>
    </submittedName>
</protein>
<dbReference type="GO" id="GO:0030288">
    <property type="term" value="C:outer membrane-bounded periplasmic space"/>
    <property type="evidence" value="ECO:0007669"/>
    <property type="project" value="InterPro"/>
</dbReference>
<dbReference type="Gene3D" id="3.40.190.170">
    <property type="entry name" value="Bacterial extracellular solute-binding protein, family 7"/>
    <property type="match status" value="1"/>
</dbReference>
<comment type="similarity">
    <text evidence="2">Belongs to the bacterial solute-binding protein 7 family.</text>
</comment>
<keyword evidence="4 5" id="KW-0732">Signal</keyword>
<evidence type="ECO:0000256" key="5">
    <source>
        <dbReference type="SAM" id="SignalP"/>
    </source>
</evidence>
<comment type="caution">
    <text evidence="6">The sequence shown here is derived from an EMBL/GenBank/DDBJ whole genome shotgun (WGS) entry which is preliminary data.</text>
</comment>
<sequence length="325" mass="35961">MKKGIVVAVLFILALSVSSVALAKTVLKFAHIYDPSHPVAVASDMVAKLVAQKTNGDVEIQVFPASQLGSEEALLEASIFGSVDIVSSGAGQIGNLFKPVLVLEMPYTFKDNDQVIRFAKSDIARQMGEDLRQEFGVKIVGTTPYGIRQVSSNKPIKTPADLNGFKLRVPEQNVCIEYAKAMGADPTPIAFSEVYLALQQGVVDGQENSLSTIKAMKFYEVQKYVNLTRHVTNCLFFVMNDAKFQSLSPDQQQILLDAFDEAANYIAAELNKGDQELGKMFEAEGVTIIEPDLEAFRKATAEMPNTFRKWWIRYGDDLHKRIQDL</sequence>
<evidence type="ECO:0000256" key="4">
    <source>
        <dbReference type="ARBA" id="ARBA00022729"/>
    </source>
</evidence>
<proteinExistence type="inferred from homology"/>
<reference evidence="6 7" key="1">
    <citation type="submission" date="2017-10" db="EMBL/GenBank/DDBJ databases">
        <title>Novel microbial diversity and functional potential in the marine mammal oral microbiome.</title>
        <authorList>
            <person name="Dudek N.K."/>
            <person name="Sun C.L."/>
            <person name="Burstein D."/>
            <person name="Kantor R.S."/>
            <person name="Aliaga Goltsman D.S."/>
            <person name="Bik E.M."/>
            <person name="Thomas B.C."/>
            <person name="Banfield J.F."/>
            <person name="Relman D.A."/>
        </authorList>
    </citation>
    <scope>NUCLEOTIDE SEQUENCE [LARGE SCALE GENOMIC DNA]</scope>
    <source>
        <strain evidence="6">DOLZORAL124_49_17</strain>
    </source>
</reference>
<dbReference type="InterPro" id="IPR018389">
    <property type="entry name" value="DctP_fam"/>
</dbReference>
<dbReference type="NCBIfam" id="NF037995">
    <property type="entry name" value="TRAP_S1"/>
    <property type="match status" value="1"/>
</dbReference>
<dbReference type="CDD" id="cd13672">
    <property type="entry name" value="PBP2_TRAP_Siap"/>
    <property type="match status" value="1"/>
</dbReference>
<dbReference type="InterPro" id="IPR038404">
    <property type="entry name" value="TRAP_DctP_sf"/>
</dbReference>
<dbReference type="PANTHER" id="PTHR33376:SF4">
    <property type="entry name" value="SIALIC ACID-BINDING PERIPLASMIC PROTEIN SIAP"/>
    <property type="match status" value="1"/>
</dbReference>